<gene>
    <name evidence="2" type="ORF">TRIADDRAFT_37128</name>
</gene>
<dbReference type="KEGG" id="tad:TRIADDRAFT_37128"/>
<sequence length="297" mass="33404">MAHRQATHAGSWYSSSGTELSKQLGGWLSKVANGNTPAKAIIAPHAGYAYCGACAAYAYKQIDPRGIKRIFILGPSHHYYLTKCAISMTSQCNTPLYPLQVDTEINNQLLKTGKFDKMSKSVDEDEHSIEMHLPYIAQVMSSRSPDSFTIVPILVGALGYREELMYGEIFSQYLVDPENLFVISSDFCHWGKRFRFTYYEKSHKHIFSSIEALDRKGMDLIEQLDPAGFREYLDKYQNTICGRHPIGVLLQAIDAVRKKQRSNMKMRFLNYAQSSQCLSANDSSVSYAAGVFNLSTS</sequence>
<dbReference type="HOGENOM" id="CLU_038085_0_1_1"/>
<evidence type="ECO:0000313" key="2">
    <source>
        <dbReference type="EMBL" id="EDV29191.1"/>
    </source>
</evidence>
<dbReference type="Pfam" id="PF01875">
    <property type="entry name" value="Memo"/>
    <property type="match status" value="1"/>
</dbReference>
<dbReference type="GeneID" id="6750335"/>
<evidence type="ECO:0008006" key="4">
    <source>
        <dbReference type="Google" id="ProtNLM"/>
    </source>
</evidence>
<comment type="similarity">
    <text evidence="1">Belongs to the MEMO1 family.</text>
</comment>
<evidence type="ECO:0000256" key="1">
    <source>
        <dbReference type="ARBA" id="ARBA00006315"/>
    </source>
</evidence>
<dbReference type="Gene3D" id="3.40.830.10">
    <property type="entry name" value="LigB-like"/>
    <property type="match status" value="1"/>
</dbReference>
<dbReference type="PANTHER" id="PTHR11060">
    <property type="entry name" value="PROTEIN MEMO1"/>
    <property type="match status" value="1"/>
</dbReference>
<proteinExistence type="inferred from homology"/>
<dbReference type="OrthoDB" id="417112at2759"/>
<dbReference type="RefSeq" id="XP_002108393.1">
    <property type="nucleotide sequence ID" value="XM_002108357.1"/>
</dbReference>
<reference evidence="2 3" key="1">
    <citation type="journal article" date="2008" name="Nature">
        <title>The Trichoplax genome and the nature of placozoans.</title>
        <authorList>
            <person name="Srivastava M."/>
            <person name="Begovic E."/>
            <person name="Chapman J."/>
            <person name="Putnam N.H."/>
            <person name="Hellsten U."/>
            <person name="Kawashima T."/>
            <person name="Kuo A."/>
            <person name="Mitros T."/>
            <person name="Salamov A."/>
            <person name="Carpenter M.L."/>
            <person name="Signorovitch A.Y."/>
            <person name="Moreno M.A."/>
            <person name="Kamm K."/>
            <person name="Grimwood J."/>
            <person name="Schmutz J."/>
            <person name="Shapiro H."/>
            <person name="Grigoriev I.V."/>
            <person name="Buss L.W."/>
            <person name="Schierwater B."/>
            <person name="Dellaporta S.L."/>
            <person name="Rokhsar D.S."/>
        </authorList>
    </citation>
    <scope>NUCLEOTIDE SEQUENCE [LARGE SCALE GENOMIC DNA]</scope>
    <source>
        <strain evidence="2 3">Grell-BS-1999</strain>
    </source>
</reference>
<dbReference type="HAMAP" id="MF_00055">
    <property type="entry name" value="MEMO1"/>
    <property type="match status" value="1"/>
</dbReference>
<dbReference type="EMBL" id="DS985241">
    <property type="protein sequence ID" value="EDV29191.1"/>
    <property type="molecule type" value="Genomic_DNA"/>
</dbReference>
<dbReference type="PhylomeDB" id="B3RKM6"/>
<protein>
    <recommendedName>
        <fullName evidence="4">Protein MEMO1</fullName>
    </recommendedName>
</protein>
<dbReference type="InParanoid" id="B3RKM6"/>
<dbReference type="CTD" id="6750335"/>
<organism evidence="2 3">
    <name type="scientific">Trichoplax adhaerens</name>
    <name type="common">Trichoplax reptans</name>
    <dbReference type="NCBI Taxonomy" id="10228"/>
    <lineage>
        <taxon>Eukaryota</taxon>
        <taxon>Metazoa</taxon>
        <taxon>Placozoa</taxon>
        <taxon>Uniplacotomia</taxon>
        <taxon>Trichoplacea</taxon>
        <taxon>Trichoplacidae</taxon>
        <taxon>Trichoplax</taxon>
    </lineage>
</organism>
<dbReference type="CDD" id="cd07361">
    <property type="entry name" value="MEMO_like"/>
    <property type="match status" value="1"/>
</dbReference>
<dbReference type="AlphaFoldDB" id="B3RKM6"/>
<keyword evidence="3" id="KW-1185">Reference proteome</keyword>
<dbReference type="OMA" id="EQEAQYG"/>
<dbReference type="InterPro" id="IPR002737">
    <property type="entry name" value="MEMO1_fam"/>
</dbReference>
<dbReference type="PANTHER" id="PTHR11060:SF0">
    <property type="entry name" value="PROTEIN MEMO1"/>
    <property type="match status" value="1"/>
</dbReference>
<dbReference type="STRING" id="10228.B3RKM6"/>
<accession>B3RKM6</accession>
<dbReference type="NCBIfam" id="TIGR04336">
    <property type="entry name" value="AmmeMemoSam_B"/>
    <property type="match status" value="1"/>
</dbReference>
<name>B3RKM6_TRIAD</name>
<evidence type="ECO:0000313" key="3">
    <source>
        <dbReference type="Proteomes" id="UP000009022"/>
    </source>
</evidence>
<dbReference type="Proteomes" id="UP000009022">
    <property type="component" value="Unassembled WGS sequence"/>
</dbReference>
<dbReference type="eggNOG" id="KOG3086">
    <property type="taxonomic scope" value="Eukaryota"/>
</dbReference>
<dbReference type="FunCoup" id="B3RKM6">
    <property type="interactions" value="1300"/>
</dbReference>